<keyword evidence="2" id="KW-0805">Transcription regulation</keyword>
<dbReference type="InterPro" id="IPR044822">
    <property type="entry name" value="Myb_DNA-bind_4"/>
</dbReference>
<evidence type="ECO:0000256" key="2">
    <source>
        <dbReference type="ARBA" id="ARBA00023015"/>
    </source>
</evidence>
<evidence type="ECO:0000256" key="7">
    <source>
        <dbReference type="SAM" id="MobiDB-lite"/>
    </source>
</evidence>
<keyword evidence="5" id="KW-0804">Transcription</keyword>
<keyword evidence="6" id="KW-0539">Nucleus</keyword>
<dbReference type="AlphaFoldDB" id="A0AAV0FJU6"/>
<reference evidence="9" key="1">
    <citation type="submission" date="2022-07" db="EMBL/GenBank/DDBJ databases">
        <authorList>
            <person name="Macas J."/>
            <person name="Novak P."/>
            <person name="Neumann P."/>
        </authorList>
    </citation>
    <scope>NUCLEOTIDE SEQUENCE</scope>
</reference>
<dbReference type="EMBL" id="CAMAPF010000990">
    <property type="protein sequence ID" value="CAH9135712.1"/>
    <property type="molecule type" value="Genomic_DNA"/>
</dbReference>
<feature type="region of interest" description="Disordered" evidence="7">
    <location>
        <begin position="167"/>
        <end position="260"/>
    </location>
</feature>
<organism evidence="9 10">
    <name type="scientific">Cuscuta epithymum</name>
    <dbReference type="NCBI Taxonomy" id="186058"/>
    <lineage>
        <taxon>Eukaryota</taxon>
        <taxon>Viridiplantae</taxon>
        <taxon>Streptophyta</taxon>
        <taxon>Embryophyta</taxon>
        <taxon>Tracheophyta</taxon>
        <taxon>Spermatophyta</taxon>
        <taxon>Magnoliopsida</taxon>
        <taxon>eudicotyledons</taxon>
        <taxon>Gunneridae</taxon>
        <taxon>Pentapetalae</taxon>
        <taxon>asterids</taxon>
        <taxon>lamiids</taxon>
        <taxon>Solanales</taxon>
        <taxon>Convolvulaceae</taxon>
        <taxon>Cuscuteae</taxon>
        <taxon>Cuscuta</taxon>
        <taxon>Cuscuta subgen. Cuscuta</taxon>
    </lineage>
</organism>
<dbReference type="Proteomes" id="UP001152523">
    <property type="component" value="Unassembled WGS sequence"/>
</dbReference>
<evidence type="ECO:0000256" key="3">
    <source>
        <dbReference type="ARBA" id="ARBA00023054"/>
    </source>
</evidence>
<dbReference type="FunFam" id="1.10.10.60:FF:000104">
    <property type="entry name" value="trihelix transcription factor ASIL2"/>
    <property type="match status" value="1"/>
</dbReference>
<sequence>MEDNDEMESGSSEGTESPAPPRSDGRIAVTVAVPAPPQSTKCLALALPVQQQGKPASGGREDCWSEDATAVLIDAWGERYLELSRGNLKQKHWKDVADIVSRREEHTKTPKSDVQCKNRIDTVKKKYKLEKAKMGGGHGPSRWAFFEKLDRLIGPAARINYSAAAAGPSVNGGLVRSSAPHLRQHQPPSPPVQQKHRLRPFPKKSQVDSDSSDSLRLDDRKRRRFERMQTVNLRSNNNSTNELKSGGGRERDEEAGGNWGKSVREMSGAILKFGEVYERTERAKMEQMVEMEKERMKLVKEIELQRLQFFMQSQMDLFASAASASQ</sequence>
<feature type="domain" description="Myb/SANT-like DNA-binding" evidence="8">
    <location>
        <begin position="62"/>
        <end position="152"/>
    </location>
</feature>
<comment type="caution">
    <text evidence="9">The sequence shown here is derived from an EMBL/GenBank/DDBJ whole genome shotgun (WGS) entry which is preliminary data.</text>
</comment>
<comment type="subcellular location">
    <subcellularLocation>
        <location evidence="1">Nucleus</location>
    </subcellularLocation>
</comment>
<keyword evidence="3" id="KW-0175">Coiled coil</keyword>
<dbReference type="PANTHER" id="PTHR31307">
    <property type="entry name" value="TRIHELIX TRANSCRIPTION FACTOR ASIL2"/>
    <property type="match status" value="1"/>
</dbReference>
<name>A0AAV0FJU6_9ASTE</name>
<gene>
    <name evidence="9" type="ORF">CEPIT_LOCUS34722</name>
</gene>
<dbReference type="Pfam" id="PF13837">
    <property type="entry name" value="Myb_DNA-bind_4"/>
    <property type="match status" value="1"/>
</dbReference>
<dbReference type="InterPro" id="IPR044823">
    <property type="entry name" value="ASIL1/2-like"/>
</dbReference>
<protein>
    <recommendedName>
        <fullName evidence="8">Myb/SANT-like DNA-binding domain-containing protein</fullName>
    </recommendedName>
</protein>
<accession>A0AAV0FJU6</accession>
<proteinExistence type="predicted"/>
<dbReference type="Gene3D" id="1.10.10.60">
    <property type="entry name" value="Homeodomain-like"/>
    <property type="match status" value="1"/>
</dbReference>
<evidence type="ECO:0000256" key="4">
    <source>
        <dbReference type="ARBA" id="ARBA00023125"/>
    </source>
</evidence>
<evidence type="ECO:0000259" key="8">
    <source>
        <dbReference type="Pfam" id="PF13837"/>
    </source>
</evidence>
<dbReference type="PANTHER" id="PTHR31307:SF4">
    <property type="entry name" value="TRIHELIX TRANSCRIPTION FACTOR ASIL2"/>
    <property type="match status" value="1"/>
</dbReference>
<evidence type="ECO:0000256" key="6">
    <source>
        <dbReference type="ARBA" id="ARBA00023242"/>
    </source>
</evidence>
<dbReference type="GO" id="GO:0000976">
    <property type="term" value="F:transcription cis-regulatory region binding"/>
    <property type="evidence" value="ECO:0007669"/>
    <property type="project" value="TreeGrafter"/>
</dbReference>
<evidence type="ECO:0000256" key="5">
    <source>
        <dbReference type="ARBA" id="ARBA00023163"/>
    </source>
</evidence>
<feature type="compositionally biased region" description="Polar residues" evidence="7">
    <location>
        <begin position="229"/>
        <end position="243"/>
    </location>
</feature>
<feature type="region of interest" description="Disordered" evidence="7">
    <location>
        <begin position="1"/>
        <end position="26"/>
    </location>
</feature>
<evidence type="ECO:0000256" key="1">
    <source>
        <dbReference type="ARBA" id="ARBA00004123"/>
    </source>
</evidence>
<evidence type="ECO:0000313" key="10">
    <source>
        <dbReference type="Proteomes" id="UP001152523"/>
    </source>
</evidence>
<evidence type="ECO:0000313" key="9">
    <source>
        <dbReference type="EMBL" id="CAH9135712.1"/>
    </source>
</evidence>
<dbReference type="GO" id="GO:0005634">
    <property type="term" value="C:nucleus"/>
    <property type="evidence" value="ECO:0007669"/>
    <property type="project" value="UniProtKB-SubCell"/>
</dbReference>
<keyword evidence="10" id="KW-1185">Reference proteome</keyword>
<keyword evidence="4" id="KW-0238">DNA-binding</keyword>